<evidence type="ECO:0000256" key="3">
    <source>
        <dbReference type="ARBA" id="ARBA00022475"/>
    </source>
</evidence>
<name>A0A2R8CFL0_9RHOB</name>
<dbReference type="InterPro" id="IPR007387">
    <property type="entry name" value="TRAP_DctQ"/>
</dbReference>
<organism evidence="11 12">
    <name type="scientific">Falsiruegeria mediterranea M17</name>
    <dbReference type="NCBI Taxonomy" id="1200281"/>
    <lineage>
        <taxon>Bacteria</taxon>
        <taxon>Pseudomonadati</taxon>
        <taxon>Pseudomonadota</taxon>
        <taxon>Alphaproteobacteria</taxon>
        <taxon>Rhodobacterales</taxon>
        <taxon>Roseobacteraceae</taxon>
        <taxon>Falsiruegeria</taxon>
    </lineage>
</organism>
<evidence type="ECO:0000256" key="7">
    <source>
        <dbReference type="ARBA" id="ARBA00023136"/>
    </source>
</evidence>
<evidence type="ECO:0000256" key="5">
    <source>
        <dbReference type="ARBA" id="ARBA00022692"/>
    </source>
</evidence>
<evidence type="ECO:0000313" key="12">
    <source>
        <dbReference type="Proteomes" id="UP000244898"/>
    </source>
</evidence>
<feature type="transmembrane region" description="Helical" evidence="9">
    <location>
        <begin position="84"/>
        <end position="101"/>
    </location>
</feature>
<evidence type="ECO:0000256" key="6">
    <source>
        <dbReference type="ARBA" id="ARBA00022989"/>
    </source>
</evidence>
<keyword evidence="5 9" id="KW-0812">Transmembrane</keyword>
<dbReference type="InterPro" id="IPR055348">
    <property type="entry name" value="DctQ"/>
</dbReference>
<feature type="domain" description="Tripartite ATP-independent periplasmic transporters DctQ component" evidence="10">
    <location>
        <begin position="62"/>
        <end position="190"/>
    </location>
</feature>
<dbReference type="AlphaFoldDB" id="A0A2R8CFL0"/>
<evidence type="ECO:0000256" key="9">
    <source>
        <dbReference type="RuleBase" id="RU369079"/>
    </source>
</evidence>
<dbReference type="GO" id="GO:0022857">
    <property type="term" value="F:transmembrane transporter activity"/>
    <property type="evidence" value="ECO:0007669"/>
    <property type="project" value="UniProtKB-UniRule"/>
</dbReference>
<keyword evidence="12" id="KW-1185">Reference proteome</keyword>
<keyword evidence="4 9" id="KW-0997">Cell inner membrane</keyword>
<dbReference type="PANTHER" id="PTHR35011">
    <property type="entry name" value="2,3-DIKETO-L-GULONATE TRAP TRANSPORTER SMALL PERMEASE PROTEIN YIAM"/>
    <property type="match status" value="1"/>
</dbReference>
<dbReference type="GO" id="GO:0005886">
    <property type="term" value="C:plasma membrane"/>
    <property type="evidence" value="ECO:0007669"/>
    <property type="project" value="UniProtKB-SubCell"/>
</dbReference>
<evidence type="ECO:0000313" key="11">
    <source>
        <dbReference type="EMBL" id="SPJ31048.1"/>
    </source>
</evidence>
<comment type="subunit">
    <text evidence="9">The complex comprises the extracytoplasmic solute receptor protein and the two transmembrane proteins.</text>
</comment>
<keyword evidence="7 9" id="KW-0472">Membrane</keyword>
<feature type="transmembrane region" description="Helical" evidence="9">
    <location>
        <begin position="165"/>
        <end position="185"/>
    </location>
</feature>
<accession>A0A2R8CFL0</accession>
<feature type="transmembrane region" description="Helical" evidence="9">
    <location>
        <begin position="122"/>
        <end position="145"/>
    </location>
</feature>
<keyword evidence="3" id="KW-1003">Cell membrane</keyword>
<dbReference type="RefSeq" id="WP_108792088.1">
    <property type="nucleotide sequence ID" value="NZ_ONZG01000015.1"/>
</dbReference>
<gene>
    <name evidence="11" type="ORF">TRM7615_04587</name>
</gene>
<evidence type="ECO:0000259" key="10">
    <source>
        <dbReference type="Pfam" id="PF04290"/>
    </source>
</evidence>
<reference evidence="12" key="1">
    <citation type="submission" date="2018-03" db="EMBL/GenBank/DDBJ databases">
        <authorList>
            <person name="Rodrigo-Torres L."/>
            <person name="Arahal R. D."/>
            <person name="Lucena T."/>
        </authorList>
    </citation>
    <scope>NUCLEOTIDE SEQUENCE [LARGE SCALE GENOMIC DNA]</scope>
    <source>
        <strain evidence="12">CECT 7615</strain>
    </source>
</reference>
<dbReference type="EMBL" id="ONZG01000015">
    <property type="protein sequence ID" value="SPJ31048.1"/>
    <property type="molecule type" value="Genomic_DNA"/>
</dbReference>
<keyword evidence="6 9" id="KW-1133">Transmembrane helix</keyword>
<feature type="transmembrane region" description="Helical" evidence="9">
    <location>
        <begin position="45"/>
        <end position="64"/>
    </location>
</feature>
<dbReference type="Pfam" id="PF04290">
    <property type="entry name" value="DctQ"/>
    <property type="match status" value="1"/>
</dbReference>
<protein>
    <recommendedName>
        <fullName evidence="9">TRAP transporter small permease protein</fullName>
    </recommendedName>
</protein>
<evidence type="ECO:0000256" key="1">
    <source>
        <dbReference type="ARBA" id="ARBA00004429"/>
    </source>
</evidence>
<comment type="similarity">
    <text evidence="8 9">Belongs to the TRAP transporter small permease family.</text>
</comment>
<proteinExistence type="inferred from homology"/>
<dbReference type="Proteomes" id="UP000244898">
    <property type="component" value="Unassembled WGS sequence"/>
</dbReference>
<keyword evidence="2 9" id="KW-0813">Transport</keyword>
<evidence type="ECO:0000256" key="8">
    <source>
        <dbReference type="ARBA" id="ARBA00038436"/>
    </source>
</evidence>
<sequence length="213" mass="23678">MTKELLHTGGFDDVLPHEPIIPAAHDPAKPVCRGLGGFYAVERRLAWLMSVILFTAILYLGLLMAAQVFMRYVIASPFLGIEELAPILALWIYFIGMAYCTRKRGHIQGSVLTLVTQNPRTVLSVHLFGTLVSLVTVAVFAWFAWDFAAYNLSLNRKSTYLRLPKYILDFSIVSGFALVILYLALQTFLEARALITDQITGQFTGQFTGKGGN</sequence>
<evidence type="ECO:0000256" key="2">
    <source>
        <dbReference type="ARBA" id="ARBA00022448"/>
    </source>
</evidence>
<evidence type="ECO:0000256" key="4">
    <source>
        <dbReference type="ARBA" id="ARBA00022519"/>
    </source>
</evidence>
<comment type="function">
    <text evidence="9">Part of the tripartite ATP-independent periplasmic (TRAP) transport system.</text>
</comment>
<comment type="subcellular location">
    <subcellularLocation>
        <location evidence="1 9">Cell inner membrane</location>
        <topology evidence="1 9">Multi-pass membrane protein</topology>
    </subcellularLocation>
</comment>
<dbReference type="OrthoDB" id="4964541at2"/>